<dbReference type="Proteomes" id="UP000828251">
    <property type="component" value="Unassembled WGS sequence"/>
</dbReference>
<dbReference type="AlphaFoldDB" id="A0A9D3U5S6"/>
<gene>
    <name evidence="1" type="ORF">J1N35_042582</name>
</gene>
<dbReference type="EMBL" id="JAIQCV010000013">
    <property type="protein sequence ID" value="KAH1030408.1"/>
    <property type="molecule type" value="Genomic_DNA"/>
</dbReference>
<protein>
    <submittedName>
        <fullName evidence="1">Uncharacterized protein</fullName>
    </submittedName>
</protein>
<keyword evidence="2" id="KW-1185">Reference proteome</keyword>
<evidence type="ECO:0000313" key="2">
    <source>
        <dbReference type="Proteomes" id="UP000828251"/>
    </source>
</evidence>
<comment type="caution">
    <text evidence="1">The sequence shown here is derived from an EMBL/GenBank/DDBJ whole genome shotgun (WGS) entry which is preliminary data.</text>
</comment>
<dbReference type="OrthoDB" id="2021064at2759"/>
<proteinExistence type="predicted"/>
<reference evidence="1 2" key="1">
    <citation type="journal article" date="2021" name="Plant Biotechnol. J.">
        <title>Multi-omics assisted identification of the key and species-specific regulatory components of drought-tolerant mechanisms in Gossypium stocksii.</title>
        <authorList>
            <person name="Yu D."/>
            <person name="Ke L."/>
            <person name="Zhang D."/>
            <person name="Wu Y."/>
            <person name="Sun Y."/>
            <person name="Mei J."/>
            <person name="Sun J."/>
            <person name="Sun Y."/>
        </authorList>
    </citation>
    <scope>NUCLEOTIDE SEQUENCE [LARGE SCALE GENOMIC DNA]</scope>
    <source>
        <strain evidence="2">cv. E1</strain>
        <tissue evidence="1">Leaf</tissue>
    </source>
</reference>
<evidence type="ECO:0000313" key="1">
    <source>
        <dbReference type="EMBL" id="KAH1030408.1"/>
    </source>
</evidence>
<organism evidence="1 2">
    <name type="scientific">Gossypium stocksii</name>
    <dbReference type="NCBI Taxonomy" id="47602"/>
    <lineage>
        <taxon>Eukaryota</taxon>
        <taxon>Viridiplantae</taxon>
        <taxon>Streptophyta</taxon>
        <taxon>Embryophyta</taxon>
        <taxon>Tracheophyta</taxon>
        <taxon>Spermatophyta</taxon>
        <taxon>Magnoliopsida</taxon>
        <taxon>eudicotyledons</taxon>
        <taxon>Gunneridae</taxon>
        <taxon>Pentapetalae</taxon>
        <taxon>rosids</taxon>
        <taxon>malvids</taxon>
        <taxon>Malvales</taxon>
        <taxon>Malvaceae</taxon>
        <taxon>Malvoideae</taxon>
        <taxon>Gossypium</taxon>
    </lineage>
</organism>
<sequence>MIAPKCIEPCGGTCMAPIKQHNDRRSNLAPTTLVVKRETKEEMSRMPSDVTNLDSAM</sequence>
<accession>A0A9D3U5S6</accession>
<name>A0A9D3U5S6_9ROSI</name>